<keyword evidence="1" id="KW-0472">Membrane</keyword>
<keyword evidence="1" id="KW-0812">Transmembrane</keyword>
<evidence type="ECO:0000313" key="2">
    <source>
        <dbReference type="EMBL" id="KAK1457880.1"/>
    </source>
</evidence>
<dbReference type="AlphaFoldDB" id="A0AAI9UGE0"/>
<accession>A0AAI9UGE0</accession>
<dbReference type="Proteomes" id="UP001239213">
    <property type="component" value="Unassembled WGS sequence"/>
</dbReference>
<proteinExistence type="predicted"/>
<comment type="caution">
    <text evidence="2">The sequence shown here is derived from an EMBL/GenBank/DDBJ whole genome shotgun (WGS) entry which is preliminary data.</text>
</comment>
<reference evidence="2" key="1">
    <citation type="submission" date="2016-11" db="EMBL/GenBank/DDBJ databases">
        <title>The genome sequence of Colletotrichum cuscutae.</title>
        <authorList>
            <person name="Baroncelli R."/>
        </authorList>
    </citation>
    <scope>NUCLEOTIDE SEQUENCE</scope>
    <source>
        <strain evidence="2">IMI 304802</strain>
    </source>
</reference>
<feature type="transmembrane region" description="Helical" evidence="1">
    <location>
        <begin position="76"/>
        <end position="93"/>
    </location>
</feature>
<name>A0AAI9UGE0_9PEZI</name>
<protein>
    <submittedName>
        <fullName evidence="2">Uncharacterized protein</fullName>
    </submittedName>
</protein>
<organism evidence="2 3">
    <name type="scientific">Colletotrichum cuscutae</name>
    <dbReference type="NCBI Taxonomy" id="1209917"/>
    <lineage>
        <taxon>Eukaryota</taxon>
        <taxon>Fungi</taxon>
        <taxon>Dikarya</taxon>
        <taxon>Ascomycota</taxon>
        <taxon>Pezizomycotina</taxon>
        <taxon>Sordariomycetes</taxon>
        <taxon>Hypocreomycetidae</taxon>
        <taxon>Glomerellales</taxon>
        <taxon>Glomerellaceae</taxon>
        <taxon>Colletotrichum</taxon>
        <taxon>Colletotrichum acutatum species complex</taxon>
    </lineage>
</organism>
<sequence>MFDRSCSLGSSRSSRTGSRIRSLLFFFFLFVLPSLGMAGRRRRGTRGGKRNSGVTAFFLLFCIDCENAMLGTGICVSLLLGRLLASFVVVVAVQRDTKTRITHAAELSISDDD</sequence>
<gene>
    <name evidence="2" type="ORF">CCUS01_09529</name>
</gene>
<feature type="transmembrane region" description="Helical" evidence="1">
    <location>
        <begin position="20"/>
        <end position="39"/>
    </location>
</feature>
<evidence type="ECO:0000256" key="1">
    <source>
        <dbReference type="SAM" id="Phobius"/>
    </source>
</evidence>
<keyword evidence="3" id="KW-1185">Reference proteome</keyword>
<dbReference type="EMBL" id="MPDP01000280">
    <property type="protein sequence ID" value="KAK1457880.1"/>
    <property type="molecule type" value="Genomic_DNA"/>
</dbReference>
<evidence type="ECO:0000313" key="3">
    <source>
        <dbReference type="Proteomes" id="UP001239213"/>
    </source>
</evidence>
<keyword evidence="1" id="KW-1133">Transmembrane helix</keyword>